<name>A0A1V6MHY8_9ACTN</name>
<protein>
    <submittedName>
        <fullName evidence="1">Uncharacterized protein</fullName>
    </submittedName>
</protein>
<organism evidence="1 2">
    <name type="scientific">Streptomyces phaeoluteigriseus</name>
    <dbReference type="NCBI Taxonomy" id="114686"/>
    <lineage>
        <taxon>Bacteria</taxon>
        <taxon>Bacillati</taxon>
        <taxon>Actinomycetota</taxon>
        <taxon>Actinomycetes</taxon>
        <taxon>Kitasatosporales</taxon>
        <taxon>Streptomycetaceae</taxon>
        <taxon>Streptomyces</taxon>
        <taxon>Streptomyces aurantiacus group</taxon>
    </lineage>
</organism>
<dbReference type="EMBL" id="MPOH02000022">
    <property type="protein sequence ID" value="OQD52090.1"/>
    <property type="molecule type" value="Genomic_DNA"/>
</dbReference>
<reference evidence="1 2" key="2">
    <citation type="submission" date="2017-02" db="EMBL/GenBank/DDBJ databases">
        <title>Draft genome sequence of Streptomyces phaeoluteigriseus type strain DSM41896.</title>
        <authorList>
            <person name="Salih T.S."/>
            <person name="Algora Gallardo L."/>
            <person name="Melo Santos T."/>
            <person name="Filgueira Martinez S."/>
            <person name="Herron P.R."/>
        </authorList>
    </citation>
    <scope>NUCLEOTIDE SEQUENCE [LARGE SCALE GENOMIC DNA]</scope>
    <source>
        <strain evidence="1 2">DSM 41896</strain>
    </source>
</reference>
<reference evidence="2" key="1">
    <citation type="submission" date="2016-11" db="EMBL/GenBank/DDBJ databases">
        <authorList>
            <person name="Schniete J.K."/>
            <person name="Salih T."/>
            <person name="Algora Gallardo L."/>
            <person name="Martinez Fernandez S."/>
            <person name="Herron P.R."/>
        </authorList>
    </citation>
    <scope>NUCLEOTIDE SEQUENCE [LARGE SCALE GENOMIC DNA]</scope>
    <source>
        <strain evidence="2">DSM 41896</strain>
    </source>
</reference>
<evidence type="ECO:0000313" key="1">
    <source>
        <dbReference type="EMBL" id="OQD52090.1"/>
    </source>
</evidence>
<proteinExistence type="predicted"/>
<dbReference type="AlphaFoldDB" id="A0A1V6MHY8"/>
<sequence>MADLVHDPRPVSADVARAFRIALRRPYRIRNIIRHGGATQGVALEASLRTAAPLVGAGLDRIGLALPFCRSVRRNGPSPPTHPCG</sequence>
<gene>
    <name evidence="1" type="ORF">BM536_036360</name>
</gene>
<dbReference type="Proteomes" id="UP000184286">
    <property type="component" value="Unassembled WGS sequence"/>
</dbReference>
<comment type="caution">
    <text evidence="1">The sequence shown here is derived from an EMBL/GenBank/DDBJ whole genome shotgun (WGS) entry which is preliminary data.</text>
</comment>
<accession>A0A1V6MHY8</accession>
<evidence type="ECO:0000313" key="2">
    <source>
        <dbReference type="Proteomes" id="UP000184286"/>
    </source>
</evidence>